<evidence type="ECO:0000256" key="6">
    <source>
        <dbReference type="ARBA" id="ARBA00023136"/>
    </source>
</evidence>
<dbReference type="GO" id="GO:0043165">
    <property type="term" value="P:Gram-negative-bacterium-type cell outer membrane assembly"/>
    <property type="evidence" value="ECO:0007669"/>
    <property type="project" value="UniProtKB-UniRule"/>
</dbReference>
<dbReference type="OrthoDB" id="9803054at2"/>
<dbReference type="NCBIfam" id="TIGR03303">
    <property type="entry name" value="OM_YaeT"/>
    <property type="match status" value="1"/>
</dbReference>
<evidence type="ECO:0000256" key="1">
    <source>
        <dbReference type="ARBA" id="ARBA00004370"/>
    </source>
</evidence>
<name>A0A4R2GW64_9HYPH</name>
<keyword evidence="12" id="KW-1185">Reference proteome</keyword>
<dbReference type="AlphaFoldDB" id="A0A4R2GW64"/>
<dbReference type="InterPro" id="IPR034746">
    <property type="entry name" value="POTRA"/>
</dbReference>
<dbReference type="InterPro" id="IPR010827">
    <property type="entry name" value="BamA/TamA_POTRA"/>
</dbReference>
<dbReference type="Proteomes" id="UP000294881">
    <property type="component" value="Unassembled WGS sequence"/>
</dbReference>
<dbReference type="InterPro" id="IPR023707">
    <property type="entry name" value="OM_assembly_BamA"/>
</dbReference>
<keyword evidence="5 8" id="KW-0677">Repeat</keyword>
<evidence type="ECO:0000256" key="9">
    <source>
        <dbReference type="NCBIfam" id="TIGR03303"/>
    </source>
</evidence>
<dbReference type="InterPro" id="IPR039910">
    <property type="entry name" value="D15-like"/>
</dbReference>
<dbReference type="Gene3D" id="2.40.160.50">
    <property type="entry name" value="membrane protein fhac: a member of the omp85/tpsb transporter family"/>
    <property type="match status" value="1"/>
</dbReference>
<feature type="domain" description="POTRA" evidence="10">
    <location>
        <begin position="308"/>
        <end position="381"/>
    </location>
</feature>
<keyword evidence="7 8" id="KW-0998">Cell outer membrane</keyword>
<feature type="signal peptide" evidence="8">
    <location>
        <begin position="1"/>
        <end position="35"/>
    </location>
</feature>
<evidence type="ECO:0000259" key="10">
    <source>
        <dbReference type="PROSITE" id="PS51779"/>
    </source>
</evidence>
<feature type="chain" id="PRO_5021049123" description="Outer membrane protein assembly factor BamA" evidence="8">
    <location>
        <begin position="36"/>
        <end position="797"/>
    </location>
</feature>
<evidence type="ECO:0000256" key="2">
    <source>
        <dbReference type="ARBA" id="ARBA00022452"/>
    </source>
</evidence>
<reference evidence="11 12" key="1">
    <citation type="submission" date="2019-03" db="EMBL/GenBank/DDBJ databases">
        <title>Genomic Encyclopedia of Type Strains, Phase IV (KMG-IV): sequencing the most valuable type-strain genomes for metagenomic binning, comparative biology and taxonomic classification.</title>
        <authorList>
            <person name="Goeker M."/>
        </authorList>
    </citation>
    <scope>NUCLEOTIDE SEQUENCE [LARGE SCALE GENOMIC DNA]</scope>
    <source>
        <strain evidence="11 12">DSM 22958</strain>
    </source>
</reference>
<comment type="similarity">
    <text evidence="8">Belongs to the BamA family.</text>
</comment>
<keyword evidence="4 8" id="KW-0732">Signal</keyword>
<keyword evidence="2 8" id="KW-1134">Transmembrane beta strand</keyword>
<protein>
    <recommendedName>
        <fullName evidence="8 9">Outer membrane protein assembly factor BamA</fullName>
    </recommendedName>
</protein>
<dbReference type="PIRSF" id="PIRSF006076">
    <property type="entry name" value="OM_assembly_OMP85"/>
    <property type="match status" value="1"/>
</dbReference>
<dbReference type="GO" id="GO:0009279">
    <property type="term" value="C:cell outer membrane"/>
    <property type="evidence" value="ECO:0007669"/>
    <property type="project" value="UniProtKB-SubCell"/>
</dbReference>
<sequence length="797" mass="87195" precursor="true">MNVTATIRSVGMTGVSRLALATGLLLATGVVGVQAQTAAEGYGQHRSASRASERQIVNRVVFEGNKKIQKDVLLGELSTKARDPYSPATVQSDEALLREIYKRGGRGFATVSSRVVPLDNGRVDVVFTIKEGDKTGVKEINFVGNHAYSSTRLRNLMQTTEMNLLSWLKTSDVYDPDKIAQDEDAIRRFYLKHGYADFRIVQSDAVFDEAKGGWIITIGVEEGQPYRVADVNVESRIPGVSADEVRSRMKTSPGDVYDADAIEKGMESMTTDVMRRGYPFAQVRPAGVRDSQNNTIGLTYVVEEGPRVYVERINIRGNARTRDYVIRRELDLEEGDAYNKVLVDRAERRLNNLGYFKKVRVTNEPGSQPDRVILNIDVEDQATGQFSVSGGYSTQDGIIGEVAVSESNFMGRGQYVRLAGQLGQRANGVQLSFTEPYFLGQRLAAGFDIFTKYVDNTRYGNYETRTSGGTIRFGLPITEEFSVQLRYSLYQTNLKVPNTYKKPYNDCSVPLPGYTTVFSPNDPGRGLYLYDGTPGALSYYPNCAYDGEASIAVKESRGNTITSLVGATLTYSTLDNIKDPRSGIFAEVRPEVAGLGGDSKFIRATGEARYYRELFDDVVGILKIQGGHISPIGGKDLRLTDQFFMGPTLVRGFAPSGIGPRDLNGDPATNGIGGTTYFGASVEVQFPIPLVPREIGLKGALFADAGTLFGYKGKRYFDLNNNGVIEGWGAMGCSTAGLPVQPECVNVYDSKSIRSSVGASILWQSPLGPIRFDYAYAISKATGDRTQAFRFSGGGSF</sequence>
<dbReference type="GO" id="GO:0051205">
    <property type="term" value="P:protein insertion into membrane"/>
    <property type="evidence" value="ECO:0007669"/>
    <property type="project" value="UniProtKB-UniRule"/>
</dbReference>
<dbReference type="Pfam" id="PF01103">
    <property type="entry name" value="Omp85"/>
    <property type="match status" value="1"/>
</dbReference>
<feature type="domain" description="POTRA" evidence="10">
    <location>
        <begin position="135"/>
        <end position="223"/>
    </location>
</feature>
<feature type="domain" description="POTRA" evidence="10">
    <location>
        <begin position="55"/>
        <end position="132"/>
    </location>
</feature>
<comment type="function">
    <text evidence="8">Part of the outer membrane protein assembly complex, which is involved in assembly and insertion of beta-barrel proteins into the outer membrane.</text>
</comment>
<comment type="caution">
    <text evidence="11">The sequence shown here is derived from an EMBL/GenBank/DDBJ whole genome shotgun (WGS) entry which is preliminary data.</text>
</comment>
<evidence type="ECO:0000256" key="7">
    <source>
        <dbReference type="ARBA" id="ARBA00023237"/>
    </source>
</evidence>
<organism evidence="11 12">
    <name type="scientific">Camelimonas lactis</name>
    <dbReference type="NCBI Taxonomy" id="659006"/>
    <lineage>
        <taxon>Bacteria</taxon>
        <taxon>Pseudomonadati</taxon>
        <taxon>Pseudomonadota</taxon>
        <taxon>Alphaproteobacteria</taxon>
        <taxon>Hyphomicrobiales</taxon>
        <taxon>Chelatococcaceae</taxon>
        <taxon>Camelimonas</taxon>
    </lineage>
</organism>
<keyword evidence="3 8" id="KW-0812">Transmembrane</keyword>
<accession>A0A4R2GW64</accession>
<comment type="subunit">
    <text evidence="8">Part of the Bam complex.</text>
</comment>
<dbReference type="InterPro" id="IPR000184">
    <property type="entry name" value="Bac_surfAg_D15"/>
</dbReference>
<dbReference type="Pfam" id="PF07244">
    <property type="entry name" value="POTRA"/>
    <property type="match status" value="4"/>
</dbReference>
<keyword evidence="6 8" id="KW-0472">Membrane</keyword>
<dbReference type="HAMAP" id="MF_01430">
    <property type="entry name" value="OM_assembly_BamA"/>
    <property type="match status" value="1"/>
</dbReference>
<dbReference type="Gene3D" id="3.10.20.310">
    <property type="entry name" value="membrane protein fhac"/>
    <property type="match status" value="4"/>
</dbReference>
<evidence type="ECO:0000313" key="11">
    <source>
        <dbReference type="EMBL" id="TCO15248.1"/>
    </source>
</evidence>
<evidence type="ECO:0000313" key="12">
    <source>
        <dbReference type="Proteomes" id="UP000294881"/>
    </source>
</evidence>
<comment type="subcellular location">
    <subcellularLocation>
        <location evidence="8">Cell outer membrane</location>
    </subcellularLocation>
    <subcellularLocation>
        <location evidence="1">Membrane</location>
    </subcellularLocation>
</comment>
<dbReference type="EMBL" id="SLWL01000002">
    <property type="protein sequence ID" value="TCO15248.1"/>
    <property type="molecule type" value="Genomic_DNA"/>
</dbReference>
<evidence type="ECO:0000256" key="5">
    <source>
        <dbReference type="ARBA" id="ARBA00022737"/>
    </source>
</evidence>
<dbReference type="PANTHER" id="PTHR12815:SF23">
    <property type="entry name" value="OUTER MEMBRANE PROTEIN ASSEMBLY FACTOR BAMA"/>
    <property type="match status" value="1"/>
</dbReference>
<evidence type="ECO:0000256" key="4">
    <source>
        <dbReference type="ARBA" id="ARBA00022729"/>
    </source>
</evidence>
<dbReference type="PANTHER" id="PTHR12815">
    <property type="entry name" value="SORTING AND ASSEMBLY MACHINERY SAMM50 PROTEIN FAMILY MEMBER"/>
    <property type="match status" value="1"/>
</dbReference>
<evidence type="ECO:0000256" key="3">
    <source>
        <dbReference type="ARBA" id="ARBA00022692"/>
    </source>
</evidence>
<evidence type="ECO:0000256" key="8">
    <source>
        <dbReference type="HAMAP-Rule" id="MF_01430"/>
    </source>
</evidence>
<dbReference type="PROSITE" id="PS51779">
    <property type="entry name" value="POTRA"/>
    <property type="match status" value="3"/>
</dbReference>
<proteinExistence type="inferred from homology"/>
<gene>
    <name evidence="8" type="primary">bamA</name>
    <name evidence="11" type="ORF">EV666_102226</name>
</gene>